<keyword evidence="4" id="KW-0862">Zinc</keyword>
<evidence type="ECO:0000256" key="3">
    <source>
        <dbReference type="ARBA" id="ARBA00022801"/>
    </source>
</evidence>
<proteinExistence type="inferred from homology"/>
<dbReference type="KEGG" id="dfc:DFI_01570"/>
<dbReference type="Gene3D" id="3.40.50.10310">
    <property type="entry name" value="Creatininase"/>
    <property type="match status" value="1"/>
</dbReference>
<dbReference type="PANTHER" id="PTHR35005:SF1">
    <property type="entry name" value="2-AMINO-5-FORMYLAMINO-6-RIBOSYLAMINOPYRIMIDIN-4(3H)-ONE 5'-MONOPHOSPHATE DEFORMYLASE"/>
    <property type="match status" value="1"/>
</dbReference>
<gene>
    <name evidence="6" type="ORF">DFI_01570</name>
</gene>
<protein>
    <submittedName>
        <fullName evidence="6">Creatininase</fullName>
    </submittedName>
</protein>
<evidence type="ECO:0000313" key="7">
    <source>
        <dbReference type="Proteomes" id="UP000259030"/>
    </source>
</evidence>
<keyword evidence="2" id="KW-0479">Metal-binding</keyword>
<dbReference type="GO" id="GO:0009231">
    <property type="term" value="P:riboflavin biosynthetic process"/>
    <property type="evidence" value="ECO:0007669"/>
    <property type="project" value="TreeGrafter"/>
</dbReference>
<reference evidence="6 7" key="1">
    <citation type="submission" date="2017-05" db="EMBL/GenBank/DDBJ databases">
        <title>The complete genome sequence of Deinococcus ficus isolated from the rhizosphere of the Ficus religiosa L. in Taiwan.</title>
        <authorList>
            <person name="Wu K.-M."/>
            <person name="Liao T.-L."/>
            <person name="Liu Y.-M."/>
            <person name="Young C.-C."/>
            <person name="Tsai S.-F."/>
        </authorList>
    </citation>
    <scope>NUCLEOTIDE SEQUENCE [LARGE SCALE GENOMIC DNA]</scope>
    <source>
        <strain evidence="6 7">CC-FR2-10</strain>
    </source>
</reference>
<dbReference type="AlphaFoldDB" id="A0A221STA9"/>
<dbReference type="EMBL" id="CP021081">
    <property type="protein sequence ID" value="ASN79867.1"/>
    <property type="molecule type" value="Genomic_DNA"/>
</dbReference>
<dbReference type="Proteomes" id="UP000259030">
    <property type="component" value="Chromosome"/>
</dbReference>
<comment type="cofactor">
    <cofactor evidence="1">
        <name>Zn(2+)</name>
        <dbReference type="ChEBI" id="CHEBI:29105"/>
    </cofactor>
</comment>
<keyword evidence="3" id="KW-0378">Hydrolase</keyword>
<dbReference type="PANTHER" id="PTHR35005">
    <property type="entry name" value="3-DEHYDRO-SCYLLO-INOSOSE HYDROLASE"/>
    <property type="match status" value="1"/>
</dbReference>
<name>A0A221STA9_9DEIO</name>
<sequence length="234" mass="26082">MRVQDMNWQMVEAYLQRDDRCVLPLGCTEQHATLSLATDSILAGRLSEEVAGPLGIPVFPTLPYGITPSFMAYPGTVTVRTATYVALLGDVLNSLHAHGFRRILIVNGHGGNAPGQGWLGEWLAAHPGARVQWHNWWNAPRTWKVVQKIDPLASHASWMENFPWTRLPGVTPPDERKAAVDLTRLKQLPPREARTLLGDGNFAGLHVRPDRDMHLIWQAALAETRDLLEQGWAP</sequence>
<dbReference type="InterPro" id="IPR024087">
    <property type="entry name" value="Creatininase-like_sf"/>
</dbReference>
<organism evidence="6 7">
    <name type="scientific">Deinococcus ficus</name>
    <dbReference type="NCBI Taxonomy" id="317577"/>
    <lineage>
        <taxon>Bacteria</taxon>
        <taxon>Thermotogati</taxon>
        <taxon>Deinococcota</taxon>
        <taxon>Deinococci</taxon>
        <taxon>Deinococcales</taxon>
        <taxon>Deinococcaceae</taxon>
        <taxon>Deinococcus</taxon>
    </lineage>
</organism>
<comment type="similarity">
    <text evidence="5">Belongs to the creatininase superfamily.</text>
</comment>
<evidence type="ECO:0000256" key="2">
    <source>
        <dbReference type="ARBA" id="ARBA00022723"/>
    </source>
</evidence>
<dbReference type="RefSeq" id="WP_027463512.1">
    <property type="nucleotide sequence ID" value="NZ_CP021081.1"/>
</dbReference>
<dbReference type="InterPro" id="IPR003785">
    <property type="entry name" value="Creatininase/forma_Hydrolase"/>
</dbReference>
<accession>A0A221STA9</accession>
<dbReference type="GO" id="GO:0016811">
    <property type="term" value="F:hydrolase activity, acting on carbon-nitrogen (but not peptide) bonds, in linear amides"/>
    <property type="evidence" value="ECO:0007669"/>
    <property type="project" value="TreeGrafter"/>
</dbReference>
<keyword evidence="7" id="KW-1185">Reference proteome</keyword>
<evidence type="ECO:0000313" key="6">
    <source>
        <dbReference type="EMBL" id="ASN79867.1"/>
    </source>
</evidence>
<evidence type="ECO:0000256" key="4">
    <source>
        <dbReference type="ARBA" id="ARBA00022833"/>
    </source>
</evidence>
<dbReference type="STRING" id="317577.GCA_000419625_00832"/>
<dbReference type="SUPFAM" id="SSF102215">
    <property type="entry name" value="Creatininase"/>
    <property type="match status" value="1"/>
</dbReference>
<dbReference type="Pfam" id="PF02633">
    <property type="entry name" value="Creatininase"/>
    <property type="match status" value="1"/>
</dbReference>
<dbReference type="GO" id="GO:0046872">
    <property type="term" value="F:metal ion binding"/>
    <property type="evidence" value="ECO:0007669"/>
    <property type="project" value="UniProtKB-KW"/>
</dbReference>
<evidence type="ECO:0000256" key="1">
    <source>
        <dbReference type="ARBA" id="ARBA00001947"/>
    </source>
</evidence>
<evidence type="ECO:0000256" key="5">
    <source>
        <dbReference type="ARBA" id="ARBA00024029"/>
    </source>
</evidence>